<evidence type="ECO:0000313" key="3">
    <source>
        <dbReference type="Proteomes" id="UP000295718"/>
    </source>
</evidence>
<protein>
    <submittedName>
        <fullName evidence="2">DNA-binding MarR family transcriptional regulator</fullName>
    </submittedName>
</protein>
<dbReference type="RefSeq" id="WP_031389224.1">
    <property type="nucleotide sequence ID" value="NZ_JPNB01000001.1"/>
</dbReference>
<dbReference type="InterPro" id="IPR036388">
    <property type="entry name" value="WH-like_DNA-bd_sf"/>
</dbReference>
<dbReference type="AlphaFoldDB" id="A0A4R1QUU3"/>
<dbReference type="GO" id="GO:0003677">
    <property type="term" value="F:DNA binding"/>
    <property type="evidence" value="ECO:0007669"/>
    <property type="project" value="UniProtKB-KW"/>
</dbReference>
<dbReference type="PROSITE" id="PS50995">
    <property type="entry name" value="HTH_MARR_2"/>
    <property type="match status" value="1"/>
</dbReference>
<dbReference type="Gene3D" id="1.10.10.10">
    <property type="entry name" value="Winged helix-like DNA-binding domain superfamily/Winged helix DNA-binding domain"/>
    <property type="match status" value="1"/>
</dbReference>
<dbReference type="PANTHER" id="PTHR33164">
    <property type="entry name" value="TRANSCRIPTIONAL REGULATOR, MARR FAMILY"/>
    <property type="match status" value="1"/>
</dbReference>
<accession>A0A4R1QUU3</accession>
<organism evidence="2 3">
    <name type="scientific">Kineothrix alysoides</name>
    <dbReference type="NCBI Taxonomy" id="1469948"/>
    <lineage>
        <taxon>Bacteria</taxon>
        <taxon>Bacillati</taxon>
        <taxon>Bacillota</taxon>
        <taxon>Clostridia</taxon>
        <taxon>Lachnospirales</taxon>
        <taxon>Lachnospiraceae</taxon>
        <taxon>Kineothrix</taxon>
    </lineage>
</organism>
<dbReference type="Pfam" id="PF12802">
    <property type="entry name" value="MarR_2"/>
    <property type="match status" value="1"/>
</dbReference>
<feature type="domain" description="HTH marR-type" evidence="1">
    <location>
        <begin position="1"/>
        <end position="142"/>
    </location>
</feature>
<proteinExistence type="predicted"/>
<keyword evidence="3" id="KW-1185">Reference proteome</keyword>
<dbReference type="InterPro" id="IPR000835">
    <property type="entry name" value="HTH_MarR-typ"/>
</dbReference>
<dbReference type="STRING" id="1469948.GCA_000732725_00456"/>
<dbReference type="GO" id="GO:0006950">
    <property type="term" value="P:response to stress"/>
    <property type="evidence" value="ECO:0007669"/>
    <property type="project" value="TreeGrafter"/>
</dbReference>
<dbReference type="InterPro" id="IPR036390">
    <property type="entry name" value="WH_DNA-bd_sf"/>
</dbReference>
<gene>
    <name evidence="2" type="ORF">EDD76_112133</name>
</gene>
<dbReference type="Proteomes" id="UP000295718">
    <property type="component" value="Unassembled WGS sequence"/>
</dbReference>
<dbReference type="SMART" id="SM00347">
    <property type="entry name" value="HTH_MARR"/>
    <property type="match status" value="1"/>
</dbReference>
<reference evidence="2 3" key="1">
    <citation type="submission" date="2019-03" db="EMBL/GenBank/DDBJ databases">
        <title>Genomic Encyclopedia of Type Strains, Phase IV (KMG-IV): sequencing the most valuable type-strain genomes for metagenomic binning, comparative biology and taxonomic classification.</title>
        <authorList>
            <person name="Goeker M."/>
        </authorList>
    </citation>
    <scope>NUCLEOTIDE SEQUENCE [LARGE SCALE GENOMIC DNA]</scope>
    <source>
        <strain evidence="2 3">DSM 100556</strain>
    </source>
</reference>
<keyword evidence="2" id="KW-0238">DNA-binding</keyword>
<evidence type="ECO:0000313" key="2">
    <source>
        <dbReference type="EMBL" id="TCL56305.1"/>
    </source>
</evidence>
<dbReference type="EMBL" id="SLUO01000012">
    <property type="protein sequence ID" value="TCL56305.1"/>
    <property type="molecule type" value="Genomic_DNA"/>
</dbReference>
<dbReference type="InterPro" id="IPR039422">
    <property type="entry name" value="MarR/SlyA-like"/>
</dbReference>
<dbReference type="SUPFAM" id="SSF46785">
    <property type="entry name" value="Winged helix' DNA-binding domain"/>
    <property type="match status" value="1"/>
</dbReference>
<name>A0A4R1QUU3_9FIRM</name>
<evidence type="ECO:0000259" key="1">
    <source>
        <dbReference type="PROSITE" id="PS50995"/>
    </source>
</evidence>
<dbReference type="GO" id="GO:0003700">
    <property type="term" value="F:DNA-binding transcription factor activity"/>
    <property type="evidence" value="ECO:0007669"/>
    <property type="project" value="InterPro"/>
</dbReference>
<dbReference type="PANTHER" id="PTHR33164:SF89">
    <property type="entry name" value="MARR FAMILY REGULATORY PROTEIN"/>
    <property type="match status" value="1"/>
</dbReference>
<comment type="caution">
    <text evidence="2">The sequence shown here is derived from an EMBL/GenBank/DDBJ whole genome shotgun (WGS) entry which is preliminary data.</text>
</comment>
<dbReference type="PRINTS" id="PR00598">
    <property type="entry name" value="HTHMARR"/>
</dbReference>
<sequence length="188" mass="21682">MDIAKKLFFAQRTLVTLFSVTNKLQMQGDKHLQNITIRQMLAIPAIIHAPGGKATINHIARQLGTTKQSAKQIVDAMKNKKYLSIAPSEQDKRAVDITITPEGEQAFRKCSERTDEFLAHIFYNFTPEELEILCTLLEKLYRFDGIMPDGFGEHMDYNPDNANEMLKYHQHFLKKKTENHEKENQPYA</sequence>